<dbReference type="STRING" id="231916.A0A409XZ41"/>
<evidence type="ECO:0000313" key="3">
    <source>
        <dbReference type="Proteomes" id="UP000284706"/>
    </source>
</evidence>
<dbReference type="AlphaFoldDB" id="A0A409XZ41"/>
<reference evidence="2 3" key="1">
    <citation type="journal article" date="2018" name="Evol. Lett.">
        <title>Horizontal gene cluster transfer increased hallucinogenic mushroom diversity.</title>
        <authorList>
            <person name="Reynolds H.T."/>
            <person name="Vijayakumar V."/>
            <person name="Gluck-Thaler E."/>
            <person name="Korotkin H.B."/>
            <person name="Matheny P.B."/>
            <person name="Slot J.C."/>
        </authorList>
    </citation>
    <scope>NUCLEOTIDE SEQUENCE [LARGE SCALE GENOMIC DNA]</scope>
    <source>
        <strain evidence="2 3">SRW20</strain>
    </source>
</reference>
<proteinExistence type="predicted"/>
<organism evidence="2 3">
    <name type="scientific">Gymnopilus dilepis</name>
    <dbReference type="NCBI Taxonomy" id="231916"/>
    <lineage>
        <taxon>Eukaryota</taxon>
        <taxon>Fungi</taxon>
        <taxon>Dikarya</taxon>
        <taxon>Basidiomycota</taxon>
        <taxon>Agaricomycotina</taxon>
        <taxon>Agaricomycetes</taxon>
        <taxon>Agaricomycetidae</taxon>
        <taxon>Agaricales</taxon>
        <taxon>Agaricineae</taxon>
        <taxon>Hymenogastraceae</taxon>
        <taxon>Gymnopilus</taxon>
    </lineage>
</organism>
<dbReference type="InParanoid" id="A0A409XZ41"/>
<keyword evidence="3" id="KW-1185">Reference proteome</keyword>
<gene>
    <name evidence="2" type="ORF">CVT26_016205</name>
</gene>
<accession>A0A409XZ41</accession>
<evidence type="ECO:0000256" key="1">
    <source>
        <dbReference type="SAM" id="MobiDB-lite"/>
    </source>
</evidence>
<sequence>MKPTKSLGIGRERGQLPAVSSGLGVHFTTPTKGRRAPSRKTKKFASSALDFNAKKRRLDAQLAAVIASAAQLKDLPDLEPSEPTTEPSNYDFNPFDFESDVMDETTDNTYQSHLHLPIPQSSQSPTEPKPKRLKPDQAALNQAEKWNALLPSLIHDLHAYYKASKNHEIGSIRGGELTEPCPSSPFAVTFLGIFLMMCRLHLDHCYTLLLPHDSAGACESGLVSNCAIANSDGVLDRISGNFTRQYSKDHATPKRGFNLLNKKDEKFRKPFRKGLGYAAQWLDMLHILIDHSVEEALREADAAIQEVTKPAKDHLRSTQVTLDELDYAHAPEGLGLLDECSRFLRQLCPACFGTANFGRTFDDILTSTFSFLISTNLILQGRRFSHLHGWQFSPPSSHLRRPGYSVPHPAARRIDEARKRKPKPRTSKVPDEAIDECQDSYDAADGDKKKKKGAGQRYDAQGWMSRCTNHLVLLPCSKKMRRQMYYMTLAVSSNEAYSWYVFRGSSCLDGSKIYSPYCRSIQQRIRFCTTAMHAYVGLSASLQSSIHLRLSDGEGVERLWAMIRKLISLVRTSSVIYAQCIGLSSHEDEQAARRIWMTDRQLTFIAVVRDGLGDWIKNSLNRGVKAQGEKARLALTGLWLLLRSFKRSGSFRKKPSFLSVLSYLIFLIQRCTRPAQERNRHKKEIDTLLLQTELEGVKKAIQTTQSNLSSAPKKHRYGLRIKTSEQAFDAAISAL</sequence>
<dbReference type="Proteomes" id="UP000284706">
    <property type="component" value="Unassembled WGS sequence"/>
</dbReference>
<feature type="region of interest" description="Disordered" evidence="1">
    <location>
        <begin position="21"/>
        <end position="41"/>
    </location>
</feature>
<feature type="region of interest" description="Disordered" evidence="1">
    <location>
        <begin position="75"/>
        <end position="98"/>
    </location>
</feature>
<dbReference type="OrthoDB" id="3253684at2759"/>
<dbReference type="EMBL" id="NHYE01001401">
    <property type="protein sequence ID" value="PPQ95989.1"/>
    <property type="molecule type" value="Genomic_DNA"/>
</dbReference>
<feature type="region of interest" description="Disordered" evidence="1">
    <location>
        <begin position="396"/>
        <end position="431"/>
    </location>
</feature>
<feature type="region of interest" description="Disordered" evidence="1">
    <location>
        <begin position="115"/>
        <end position="136"/>
    </location>
</feature>
<evidence type="ECO:0000313" key="2">
    <source>
        <dbReference type="EMBL" id="PPQ95989.1"/>
    </source>
</evidence>
<name>A0A409XZ41_9AGAR</name>
<protein>
    <submittedName>
        <fullName evidence="2">Uncharacterized protein</fullName>
    </submittedName>
</protein>
<feature type="compositionally biased region" description="Basic residues" evidence="1">
    <location>
        <begin position="32"/>
        <end position="41"/>
    </location>
</feature>
<comment type="caution">
    <text evidence="2">The sequence shown here is derived from an EMBL/GenBank/DDBJ whole genome shotgun (WGS) entry which is preliminary data.</text>
</comment>
<feature type="compositionally biased region" description="Polar residues" evidence="1">
    <location>
        <begin position="82"/>
        <end position="91"/>
    </location>
</feature>